<dbReference type="Proteomes" id="UP000294145">
    <property type="component" value="Unassembled WGS sequence"/>
</dbReference>
<sequence length="104" mass="11624">MADIHDYAMSQIRSHMHVHLSGSIESLCLVGLPKSLVIKLLVEYVCSGDGFTSLDEYLDALTLNPSNFSFLFSVERFELEQAATILKGHINEIDIIINRALDND</sequence>
<proteinExistence type="predicted"/>
<gene>
    <name evidence="1" type="ORF">EYB64_12380</name>
</gene>
<name>A0A7Z7VNH8_VIBCL</name>
<accession>A0A7Z7VNH8</accession>
<dbReference type="AlphaFoldDB" id="A0A7Z7VNH8"/>
<comment type="caution">
    <text evidence="1">The sequence shown here is derived from an EMBL/GenBank/DDBJ whole genome shotgun (WGS) entry which is preliminary data.</text>
</comment>
<evidence type="ECO:0000313" key="2">
    <source>
        <dbReference type="Proteomes" id="UP000294145"/>
    </source>
</evidence>
<protein>
    <submittedName>
        <fullName evidence="1">Uncharacterized protein</fullName>
    </submittedName>
</protein>
<dbReference type="RefSeq" id="WP_114709132.1">
    <property type="nucleotide sequence ID" value="NZ_JACWKW010000009.1"/>
</dbReference>
<dbReference type="EMBL" id="SISP01000020">
    <property type="protein sequence ID" value="TBM41365.1"/>
    <property type="molecule type" value="Genomic_DNA"/>
</dbReference>
<organism evidence="1 2">
    <name type="scientific">Vibrio cholerae</name>
    <dbReference type="NCBI Taxonomy" id="666"/>
    <lineage>
        <taxon>Bacteria</taxon>
        <taxon>Pseudomonadati</taxon>
        <taxon>Pseudomonadota</taxon>
        <taxon>Gammaproteobacteria</taxon>
        <taxon>Vibrionales</taxon>
        <taxon>Vibrionaceae</taxon>
        <taxon>Vibrio</taxon>
    </lineage>
</organism>
<evidence type="ECO:0000313" key="1">
    <source>
        <dbReference type="EMBL" id="TBM41365.1"/>
    </source>
</evidence>
<reference evidence="1 2" key="1">
    <citation type="submission" date="2019-02" db="EMBL/GenBank/DDBJ databases">
        <title>Genomic plasticity associated with the antimicrobial resistance in Vibrio cholerae.</title>
        <authorList>
            <person name="Verma J."/>
            <person name="Bag S."/>
            <person name="Saha B."/>
            <person name="Kumar P."/>
            <person name="Ghosh T.S."/>
            <person name="Dayal M."/>
            <person name="Senapati T."/>
            <person name="Mehra S."/>
            <person name="Dey P."/>
            <person name="Desigamani A."/>
            <person name="Kumar D."/>
            <person name="Rana P."/>
            <person name="Kumar B."/>
            <person name="Maiti T.K."/>
            <person name="Sharma N.C."/>
            <person name="Bhadra R.K."/>
            <person name="Mutreja A."/>
            <person name="Nair G.B."/>
            <person name="Ramamurthy T."/>
            <person name="Das B."/>
        </authorList>
    </citation>
    <scope>NUCLEOTIDE SEQUENCE [LARGE SCALE GENOMIC DNA]</scope>
    <source>
        <strain evidence="1 2">IDH06781</strain>
    </source>
</reference>